<dbReference type="Proteomes" id="UP000176377">
    <property type="component" value="Unassembled WGS sequence"/>
</dbReference>
<organism evidence="1 2">
    <name type="scientific">Candidatus Kaiserbacteria bacterium RIFCSPHIGHO2_01_FULL_56_24</name>
    <dbReference type="NCBI Taxonomy" id="1798487"/>
    <lineage>
        <taxon>Bacteria</taxon>
        <taxon>Candidatus Kaiseribacteriota</taxon>
    </lineage>
</organism>
<accession>A0A1F6DCY1</accession>
<comment type="caution">
    <text evidence="1">The sequence shown here is derived from an EMBL/GenBank/DDBJ whole genome shotgun (WGS) entry which is preliminary data.</text>
</comment>
<evidence type="ECO:0000313" key="1">
    <source>
        <dbReference type="EMBL" id="OGG59276.1"/>
    </source>
</evidence>
<reference evidence="1 2" key="1">
    <citation type="journal article" date="2016" name="Nat. Commun.">
        <title>Thousands of microbial genomes shed light on interconnected biogeochemical processes in an aquifer system.</title>
        <authorList>
            <person name="Anantharaman K."/>
            <person name="Brown C.T."/>
            <person name="Hug L.A."/>
            <person name="Sharon I."/>
            <person name="Castelle C.J."/>
            <person name="Probst A.J."/>
            <person name="Thomas B.C."/>
            <person name="Singh A."/>
            <person name="Wilkins M.J."/>
            <person name="Karaoz U."/>
            <person name="Brodie E.L."/>
            <person name="Williams K.H."/>
            <person name="Hubbard S.S."/>
            <person name="Banfield J.F."/>
        </authorList>
    </citation>
    <scope>NUCLEOTIDE SEQUENCE [LARGE SCALE GENOMIC DNA]</scope>
</reference>
<protein>
    <submittedName>
        <fullName evidence="1">Uncharacterized protein</fullName>
    </submittedName>
</protein>
<sequence>MENETNPAPPTPEDREAKLARLEQEWEASTLAWFRECDIARDARYERARRDGVTNYEEL</sequence>
<gene>
    <name evidence="1" type="ORF">A2765_06705</name>
</gene>
<proteinExistence type="predicted"/>
<dbReference type="EMBL" id="MFLA01000021">
    <property type="protein sequence ID" value="OGG59276.1"/>
    <property type="molecule type" value="Genomic_DNA"/>
</dbReference>
<name>A0A1F6DCY1_9BACT</name>
<evidence type="ECO:0000313" key="2">
    <source>
        <dbReference type="Proteomes" id="UP000176377"/>
    </source>
</evidence>
<dbReference type="AlphaFoldDB" id="A0A1F6DCY1"/>